<organism evidence="2 3">
    <name type="scientific">Pyronema omphalodes (strain CBS 100304)</name>
    <name type="common">Pyronema confluens</name>
    <dbReference type="NCBI Taxonomy" id="1076935"/>
    <lineage>
        <taxon>Eukaryota</taxon>
        <taxon>Fungi</taxon>
        <taxon>Dikarya</taxon>
        <taxon>Ascomycota</taxon>
        <taxon>Pezizomycotina</taxon>
        <taxon>Pezizomycetes</taxon>
        <taxon>Pezizales</taxon>
        <taxon>Pyronemataceae</taxon>
        <taxon>Pyronema</taxon>
    </lineage>
</organism>
<dbReference type="OrthoDB" id="202545at2759"/>
<keyword evidence="1" id="KW-0472">Membrane</keyword>
<keyword evidence="1" id="KW-0812">Transmembrane</keyword>
<keyword evidence="1" id="KW-1133">Transmembrane helix</keyword>
<evidence type="ECO:0000313" key="2">
    <source>
        <dbReference type="EMBL" id="CCX06148.1"/>
    </source>
</evidence>
<accession>U4L1P0</accession>
<dbReference type="InterPro" id="IPR029058">
    <property type="entry name" value="AB_hydrolase_fold"/>
</dbReference>
<dbReference type="OMA" id="RHETHME"/>
<sequence length="441" mass="49766">MTLKMVPTAPDGRSATVNTTSRAPAPFRYPPTTLLLTDFLLLLRNFKYLYTIVWPLNTSNHRGELYLWSLGNLFTLFIHTIFIGLGLGGFLLIPLWIELPGGAWLLVAAAYFVVVWVMAWILNQTREGAMIESLPKIPEVPGEKWMFINGVMAGRWWVQGAIDEIQRRFGRPVEAIHNRTFGVILDLMQCLIQRDLGLTNGCVKETYKQIRTHLLQRNPANPSQWRYNKVIVLAHSQGGLITSLALDMLFADLADEVLSRLEVYTFGNAANHFNNPPNMYKPENGEAIRFPTIKHIEHYANEFDFVSRFGVLAYHPGPSGAAIDSGEAAEFLEWNLGGGEQAQKGVRHETHMEDNQFAGKLFMRKGKGGHQFVMHYLDEMFKDGDGGELVFVPIEVKEETPQGGKADGPVVNTADEGRVKKTNLEETSRLWRYRGARTFDD</sequence>
<proteinExistence type="predicted"/>
<dbReference type="eggNOG" id="ENOG502RYMG">
    <property type="taxonomic scope" value="Eukaryota"/>
</dbReference>
<feature type="transmembrane region" description="Helical" evidence="1">
    <location>
        <begin position="65"/>
        <end position="97"/>
    </location>
</feature>
<reference evidence="2 3" key="1">
    <citation type="journal article" date="2013" name="PLoS Genet.">
        <title>The genome and development-dependent transcriptomes of Pyronema confluens: a window into fungal evolution.</title>
        <authorList>
            <person name="Traeger S."/>
            <person name="Altegoer F."/>
            <person name="Freitag M."/>
            <person name="Gabaldon T."/>
            <person name="Kempken F."/>
            <person name="Kumar A."/>
            <person name="Marcet-Houben M."/>
            <person name="Poggeler S."/>
            <person name="Stajich J.E."/>
            <person name="Nowrousian M."/>
        </authorList>
    </citation>
    <scope>NUCLEOTIDE SEQUENCE [LARGE SCALE GENOMIC DNA]</scope>
    <source>
        <strain evidence="3">CBS 100304</strain>
        <tissue evidence="2">Vegetative mycelium</tissue>
    </source>
</reference>
<protein>
    <submittedName>
        <fullName evidence="2">Uncharacterized protein</fullName>
    </submittedName>
</protein>
<evidence type="ECO:0000313" key="3">
    <source>
        <dbReference type="Proteomes" id="UP000018144"/>
    </source>
</evidence>
<evidence type="ECO:0000256" key="1">
    <source>
        <dbReference type="SAM" id="Phobius"/>
    </source>
</evidence>
<keyword evidence="3" id="KW-1185">Reference proteome</keyword>
<dbReference type="PANTHER" id="PTHR42044:SF2">
    <property type="entry name" value="DUF676 DOMAIN-CONTAINING PROTEIN"/>
    <property type="match status" value="1"/>
</dbReference>
<dbReference type="EMBL" id="HF935280">
    <property type="protein sequence ID" value="CCX06148.1"/>
    <property type="molecule type" value="Genomic_DNA"/>
</dbReference>
<gene>
    <name evidence="2" type="ORF">PCON_05735</name>
</gene>
<dbReference type="PANTHER" id="PTHR42044">
    <property type="entry name" value="DUF676 DOMAIN-CONTAINING PROTEIN-RELATED"/>
    <property type="match status" value="1"/>
</dbReference>
<dbReference type="SUPFAM" id="SSF53474">
    <property type="entry name" value="alpha/beta-Hydrolases"/>
    <property type="match status" value="1"/>
</dbReference>
<dbReference type="AlphaFoldDB" id="U4L1P0"/>
<dbReference type="STRING" id="1076935.U4L1P0"/>
<name>U4L1P0_PYROM</name>
<dbReference type="Proteomes" id="UP000018144">
    <property type="component" value="Unassembled WGS sequence"/>
</dbReference>
<feature type="transmembrane region" description="Helical" evidence="1">
    <location>
        <begin position="103"/>
        <end position="122"/>
    </location>
</feature>